<keyword evidence="3" id="KW-1003">Cell membrane</keyword>
<evidence type="ECO:0000256" key="2">
    <source>
        <dbReference type="ARBA" id="ARBA00022448"/>
    </source>
</evidence>
<evidence type="ECO:0000256" key="5">
    <source>
        <dbReference type="ARBA" id="ARBA00023004"/>
    </source>
</evidence>
<evidence type="ECO:0000256" key="6">
    <source>
        <dbReference type="ARBA" id="ARBA00023065"/>
    </source>
</evidence>
<dbReference type="Proteomes" id="UP000250028">
    <property type="component" value="Unassembled WGS sequence"/>
</dbReference>
<comment type="subcellular location">
    <subcellularLocation>
        <location evidence="1">Cell membrane</location>
        <topology evidence="1">Peripheral membrane protein</topology>
    </subcellularLocation>
</comment>
<dbReference type="EMBL" id="UESZ01000001">
    <property type="protein sequence ID" value="SSA35992.1"/>
    <property type="molecule type" value="Genomic_DNA"/>
</dbReference>
<dbReference type="GO" id="GO:0006826">
    <property type="term" value="P:iron ion transport"/>
    <property type="evidence" value="ECO:0007669"/>
    <property type="project" value="UniProtKB-KW"/>
</dbReference>
<name>A0A2Y9BUN1_9MICO</name>
<keyword evidence="6" id="KW-0406">Ion transport</keyword>
<organism evidence="9 10">
    <name type="scientific">Branchiibius hedensis</name>
    <dbReference type="NCBI Taxonomy" id="672460"/>
    <lineage>
        <taxon>Bacteria</taxon>
        <taxon>Bacillati</taxon>
        <taxon>Actinomycetota</taxon>
        <taxon>Actinomycetes</taxon>
        <taxon>Micrococcales</taxon>
        <taxon>Dermacoccaceae</taxon>
        <taxon>Branchiibius</taxon>
    </lineage>
</organism>
<dbReference type="SUPFAM" id="SSF52540">
    <property type="entry name" value="P-loop containing nucleoside triphosphate hydrolases"/>
    <property type="match status" value="1"/>
</dbReference>
<evidence type="ECO:0000313" key="10">
    <source>
        <dbReference type="Proteomes" id="UP000250028"/>
    </source>
</evidence>
<keyword evidence="4" id="KW-0410">Iron transport</keyword>
<proteinExistence type="predicted"/>
<evidence type="ECO:0000256" key="1">
    <source>
        <dbReference type="ARBA" id="ARBA00004202"/>
    </source>
</evidence>
<reference evidence="10" key="1">
    <citation type="submission" date="2016-10" db="EMBL/GenBank/DDBJ databases">
        <authorList>
            <person name="Varghese N."/>
            <person name="Submissions S."/>
        </authorList>
    </citation>
    <scope>NUCLEOTIDE SEQUENCE [LARGE SCALE GENOMIC DNA]</scope>
    <source>
        <strain evidence="10">DSM 22951</strain>
    </source>
</reference>
<evidence type="ECO:0000256" key="3">
    <source>
        <dbReference type="ARBA" id="ARBA00022475"/>
    </source>
</evidence>
<dbReference type="Pfam" id="PF13304">
    <property type="entry name" value="AAA_21"/>
    <property type="match status" value="1"/>
</dbReference>
<feature type="domain" description="AAA+ ATPase" evidence="8">
    <location>
        <begin position="53"/>
        <end position="224"/>
    </location>
</feature>
<dbReference type="SMART" id="SM00382">
    <property type="entry name" value="AAA"/>
    <property type="match status" value="1"/>
</dbReference>
<dbReference type="InterPro" id="IPR051535">
    <property type="entry name" value="Siderophore_ABC-ATPase"/>
</dbReference>
<keyword evidence="2" id="KW-0813">Transport</keyword>
<evidence type="ECO:0000313" key="9">
    <source>
        <dbReference type="EMBL" id="SSA35992.1"/>
    </source>
</evidence>
<protein>
    <submittedName>
        <fullName evidence="9">Predicted ATPase</fullName>
    </submittedName>
</protein>
<gene>
    <name evidence="9" type="ORF">SAMN04489750_3371</name>
</gene>
<dbReference type="GO" id="GO:0005524">
    <property type="term" value="F:ATP binding"/>
    <property type="evidence" value="ECO:0007669"/>
    <property type="project" value="InterPro"/>
</dbReference>
<accession>A0A2Y9BUN1</accession>
<dbReference type="PANTHER" id="PTHR42771:SF2">
    <property type="entry name" value="IRON(3+)-HYDROXAMATE IMPORT ATP-BINDING PROTEIN FHUC"/>
    <property type="match status" value="1"/>
</dbReference>
<dbReference type="GO" id="GO:0016887">
    <property type="term" value="F:ATP hydrolysis activity"/>
    <property type="evidence" value="ECO:0007669"/>
    <property type="project" value="InterPro"/>
</dbReference>
<dbReference type="GO" id="GO:0005886">
    <property type="term" value="C:plasma membrane"/>
    <property type="evidence" value="ECO:0007669"/>
    <property type="project" value="UniProtKB-SubCell"/>
</dbReference>
<keyword evidence="5" id="KW-0408">Iron</keyword>
<evidence type="ECO:0000256" key="7">
    <source>
        <dbReference type="ARBA" id="ARBA00023136"/>
    </source>
</evidence>
<keyword evidence="7" id="KW-0472">Membrane</keyword>
<dbReference type="PANTHER" id="PTHR42771">
    <property type="entry name" value="IRON(3+)-HYDROXAMATE IMPORT ATP-BINDING PROTEIN FHUC"/>
    <property type="match status" value="1"/>
</dbReference>
<dbReference type="InterPro" id="IPR003959">
    <property type="entry name" value="ATPase_AAA_core"/>
</dbReference>
<dbReference type="InterPro" id="IPR003593">
    <property type="entry name" value="AAA+_ATPase"/>
</dbReference>
<keyword evidence="10" id="KW-1185">Reference proteome</keyword>
<dbReference type="AlphaFoldDB" id="A0A2Y9BUN1"/>
<evidence type="ECO:0000259" key="8">
    <source>
        <dbReference type="SMART" id="SM00382"/>
    </source>
</evidence>
<dbReference type="Gene3D" id="3.40.50.300">
    <property type="entry name" value="P-loop containing nucleotide triphosphate hydrolases"/>
    <property type="match status" value="2"/>
</dbReference>
<dbReference type="OrthoDB" id="9784297at2"/>
<evidence type="ECO:0000256" key="4">
    <source>
        <dbReference type="ARBA" id="ARBA00022496"/>
    </source>
</evidence>
<dbReference type="InterPro" id="IPR027417">
    <property type="entry name" value="P-loop_NTPase"/>
</dbReference>
<sequence>MSVRRRTVDDVNQAWLDPLPIRRIEADPEAIPDQHWLLHLAPVRQLLSDGLDLPKTTVLVGENGTGKSTILEAVAMAYGLNGEGGSIHATHTTWSSESPLHSWLRLIRGAGAPKWGYFVRAETTHGLFTFLDSTRAGSGTLDPDFPPLSHGQSFGALLDTKRFSGGGFYVLDEPEAGLSFTAQLRLLGQFMEMAGRPNTQLLVATHSPILAALPDAHLIELTDDGMHESAWEDLESVHHYRNFCHGPERYLRHLR</sequence>